<feature type="region of interest" description="Disordered" evidence="1">
    <location>
        <begin position="163"/>
        <end position="334"/>
    </location>
</feature>
<organism evidence="2">
    <name type="scientific">uncultured Mycobacteriales bacterium</name>
    <dbReference type="NCBI Taxonomy" id="581187"/>
    <lineage>
        <taxon>Bacteria</taxon>
        <taxon>Bacillati</taxon>
        <taxon>Actinomycetota</taxon>
        <taxon>Actinomycetes</taxon>
        <taxon>Mycobacteriales</taxon>
        <taxon>environmental samples</taxon>
    </lineage>
</organism>
<name>A0A6J4I4L1_9ACTN</name>
<evidence type="ECO:0000256" key="1">
    <source>
        <dbReference type="SAM" id="MobiDB-lite"/>
    </source>
</evidence>
<dbReference type="EMBL" id="CADCTP010000139">
    <property type="protein sequence ID" value="CAA9242506.1"/>
    <property type="molecule type" value="Genomic_DNA"/>
</dbReference>
<reference evidence="2" key="1">
    <citation type="submission" date="2020-02" db="EMBL/GenBank/DDBJ databases">
        <authorList>
            <person name="Meier V. D."/>
        </authorList>
    </citation>
    <scope>NUCLEOTIDE SEQUENCE</scope>
    <source>
        <strain evidence="2">AVDCRST_MAG41</strain>
    </source>
</reference>
<accession>A0A6J4I4L1</accession>
<gene>
    <name evidence="2" type="ORF">AVDCRST_MAG41-1523</name>
</gene>
<feature type="compositionally biased region" description="Basic and acidic residues" evidence="1">
    <location>
        <begin position="184"/>
        <end position="199"/>
    </location>
</feature>
<feature type="compositionally biased region" description="Basic and acidic residues" evidence="1">
    <location>
        <begin position="79"/>
        <end position="93"/>
    </location>
</feature>
<proteinExistence type="predicted"/>
<feature type="compositionally biased region" description="Basic and acidic residues" evidence="1">
    <location>
        <begin position="286"/>
        <end position="307"/>
    </location>
</feature>
<protein>
    <submittedName>
        <fullName evidence="2">Dipeptide transport system permease protein DppB</fullName>
    </submittedName>
</protein>
<dbReference type="AlphaFoldDB" id="A0A6J4I4L1"/>
<feature type="non-terminal residue" evidence="2">
    <location>
        <position position="1"/>
    </location>
</feature>
<feature type="compositionally biased region" description="Basic and acidic residues" evidence="1">
    <location>
        <begin position="209"/>
        <end position="231"/>
    </location>
</feature>
<feature type="compositionally biased region" description="Low complexity" evidence="1">
    <location>
        <begin position="119"/>
        <end position="129"/>
    </location>
</feature>
<feature type="region of interest" description="Disordered" evidence="1">
    <location>
        <begin position="25"/>
        <end position="147"/>
    </location>
</feature>
<feature type="compositionally biased region" description="Basic residues" evidence="1">
    <location>
        <begin position="171"/>
        <end position="183"/>
    </location>
</feature>
<evidence type="ECO:0000313" key="2">
    <source>
        <dbReference type="EMBL" id="CAA9242506.1"/>
    </source>
</evidence>
<sequence>AALRRQASAAADPDPVRVVHPAVRVVASPPGRAGSGPPGGARHAGAGGGDQPDVRSGPAALRAVLALSPAGRPVRLRRLHPDRPAGHPGDHRPVPGHHRAHHRGVDLRGRRRHPAGLLRGPAAGHHPGQPGRGGLAGRRDHPGVLPGVPAEVLLRGRAGLAAAVRPAGRPDRRHSHHQLLRPRRVADPRVRRGVRRGETPDPAGHRARHDPTGDHRADHPGRGPGRGERGLRAYGRGQGPDHLGDPAPARAAQRDAAGRHHDRPAVGPAAVRGDPHRAGVRLPRHRLGDRQRDHEQGLRHPAGRDPAGRGAVRADQPGRRPAVRRPRPEGEGPM</sequence>
<feature type="non-terminal residue" evidence="2">
    <location>
        <position position="334"/>
    </location>
</feature>